<keyword evidence="3" id="KW-1185">Reference proteome</keyword>
<organism evidence="2 3">
    <name type="scientific">Mycteria americana</name>
    <name type="common">Wood stork</name>
    <dbReference type="NCBI Taxonomy" id="33587"/>
    <lineage>
        <taxon>Eukaryota</taxon>
        <taxon>Metazoa</taxon>
        <taxon>Chordata</taxon>
        <taxon>Craniata</taxon>
        <taxon>Vertebrata</taxon>
        <taxon>Euteleostomi</taxon>
        <taxon>Archelosauria</taxon>
        <taxon>Archosauria</taxon>
        <taxon>Dinosauria</taxon>
        <taxon>Saurischia</taxon>
        <taxon>Theropoda</taxon>
        <taxon>Coelurosauria</taxon>
        <taxon>Aves</taxon>
        <taxon>Neognathae</taxon>
        <taxon>Neoaves</taxon>
        <taxon>Aequornithes</taxon>
        <taxon>Ciconiiformes</taxon>
        <taxon>Ciconiidae</taxon>
        <taxon>Mycteria</taxon>
    </lineage>
</organism>
<dbReference type="Proteomes" id="UP001333110">
    <property type="component" value="Unassembled WGS sequence"/>
</dbReference>
<accession>A0AAN7NBL8</accession>
<dbReference type="PANTHER" id="PTHR33332">
    <property type="entry name" value="REVERSE TRANSCRIPTASE DOMAIN-CONTAINING PROTEIN"/>
    <property type="match status" value="1"/>
</dbReference>
<gene>
    <name evidence="2" type="ORF">QYF61_006050</name>
</gene>
<evidence type="ECO:0000259" key="1">
    <source>
        <dbReference type="Pfam" id="PF00078"/>
    </source>
</evidence>
<dbReference type="Pfam" id="PF00078">
    <property type="entry name" value="RVT_1"/>
    <property type="match status" value="1"/>
</dbReference>
<sequence length="236" mass="27302">MYFLIMDLLGRVQTRATKMIRGLEHLCYEDRLRELELFSLEKRRLQGDLIAAFQYLKGPHKKDGEGLFTRACSDRTRCNGFKLKEGRFRLDKRKKLFTMRVVRHWNMLPREVVMPHPWNILMDKLSSTLVDKSIRRWVSNWLIGLAQRVVVNGVTSGWRPVTSGIPQCSILGPVLFNVFINDLDAGIECMLSKFADNTKLGGALESLEGREALQRDLDRPESWAITSRMKFNKSKS</sequence>
<comment type="caution">
    <text evidence="2">The sequence shown here is derived from an EMBL/GenBank/DDBJ whole genome shotgun (WGS) entry which is preliminary data.</text>
</comment>
<protein>
    <recommendedName>
        <fullName evidence="1">Reverse transcriptase domain-containing protein</fullName>
    </recommendedName>
</protein>
<dbReference type="AlphaFoldDB" id="A0AAN7NBL8"/>
<reference evidence="2 3" key="1">
    <citation type="journal article" date="2023" name="J. Hered.">
        <title>Chromosome-level genome of the wood stork (Mycteria americana) provides insight into avian chromosome evolution.</title>
        <authorList>
            <person name="Flamio R. Jr."/>
            <person name="Ramstad K.M."/>
        </authorList>
    </citation>
    <scope>NUCLEOTIDE SEQUENCE [LARGE SCALE GENOMIC DNA]</scope>
    <source>
        <strain evidence="2">JAX WOST 10</strain>
    </source>
</reference>
<proteinExistence type="predicted"/>
<dbReference type="InterPro" id="IPR000477">
    <property type="entry name" value="RT_dom"/>
</dbReference>
<evidence type="ECO:0000313" key="2">
    <source>
        <dbReference type="EMBL" id="KAK4823754.1"/>
    </source>
</evidence>
<dbReference type="EMBL" id="JAUNZN010000003">
    <property type="protein sequence ID" value="KAK4823754.1"/>
    <property type="molecule type" value="Genomic_DNA"/>
</dbReference>
<evidence type="ECO:0000313" key="3">
    <source>
        <dbReference type="Proteomes" id="UP001333110"/>
    </source>
</evidence>
<name>A0AAN7NBL8_MYCAM</name>
<feature type="domain" description="Reverse transcriptase" evidence="1">
    <location>
        <begin position="119"/>
        <end position="236"/>
    </location>
</feature>